<dbReference type="CDD" id="cd00331">
    <property type="entry name" value="IGPS"/>
    <property type="match status" value="1"/>
</dbReference>
<evidence type="ECO:0000256" key="3">
    <source>
        <dbReference type="ARBA" id="ARBA00012362"/>
    </source>
</evidence>
<evidence type="ECO:0000256" key="6">
    <source>
        <dbReference type="ARBA" id="ARBA00022822"/>
    </source>
</evidence>
<evidence type="ECO:0000256" key="4">
    <source>
        <dbReference type="ARBA" id="ARBA00022605"/>
    </source>
</evidence>
<feature type="domain" description="Indole-3-glycerol phosphate synthase" evidence="9">
    <location>
        <begin position="34"/>
        <end position="253"/>
    </location>
</feature>
<keyword evidence="7" id="KW-0057">Aromatic amino acid biosynthesis</keyword>
<evidence type="ECO:0000259" key="9">
    <source>
        <dbReference type="Pfam" id="PF00218"/>
    </source>
</evidence>
<dbReference type="AlphaFoldDB" id="A0A381T738"/>
<gene>
    <name evidence="10" type="ORF">METZ01_LOCUS64860</name>
</gene>
<comment type="catalytic activity">
    <reaction evidence="1">
        <text>1-(2-carboxyphenylamino)-1-deoxy-D-ribulose 5-phosphate + H(+) = (1S,2R)-1-C-(indol-3-yl)glycerol 3-phosphate + CO2 + H2O</text>
        <dbReference type="Rhea" id="RHEA:23476"/>
        <dbReference type="ChEBI" id="CHEBI:15377"/>
        <dbReference type="ChEBI" id="CHEBI:15378"/>
        <dbReference type="ChEBI" id="CHEBI:16526"/>
        <dbReference type="ChEBI" id="CHEBI:58613"/>
        <dbReference type="ChEBI" id="CHEBI:58866"/>
        <dbReference type="EC" id="4.1.1.48"/>
    </reaction>
</comment>
<dbReference type="UniPathway" id="UPA00035">
    <property type="reaction ID" value="UER00043"/>
</dbReference>
<protein>
    <recommendedName>
        <fullName evidence="3">indole-3-glycerol-phosphate synthase</fullName>
        <ecNumber evidence="3">4.1.1.48</ecNumber>
    </recommendedName>
</protein>
<proteinExistence type="predicted"/>
<dbReference type="GO" id="GO:0004640">
    <property type="term" value="F:phosphoribosylanthranilate isomerase activity"/>
    <property type="evidence" value="ECO:0007669"/>
    <property type="project" value="TreeGrafter"/>
</dbReference>
<dbReference type="Gene3D" id="3.20.20.70">
    <property type="entry name" value="Aldolase class I"/>
    <property type="match status" value="1"/>
</dbReference>
<keyword evidence="6" id="KW-0822">Tryptophan biosynthesis</keyword>
<comment type="pathway">
    <text evidence="2">Amino-acid biosynthesis; L-tryptophan biosynthesis; L-tryptophan from chorismate: step 4/5.</text>
</comment>
<evidence type="ECO:0000256" key="1">
    <source>
        <dbReference type="ARBA" id="ARBA00001633"/>
    </source>
</evidence>
<evidence type="ECO:0000256" key="5">
    <source>
        <dbReference type="ARBA" id="ARBA00022793"/>
    </source>
</evidence>
<dbReference type="EC" id="4.1.1.48" evidence="3"/>
<keyword evidence="8" id="KW-0456">Lyase</keyword>
<sequence length="265" mass="29224">MALASKERAESLPTSYSSELLDGPVFPLQFDCFDIIAEVKDLSPSEGELNLDGKDRKSRASEYTQGGAAAISVLTEPMQFSGDINHLKEIVHFVSDKGMPVMRKDFLVDMKQILETRVSGASGVLLITAILSDKELKQMLDCCYEHSLFVVLESFNIDDVKRSSKLLKMTRYSDRAVKGDLLFGINTRNLRNLEVDIKRLDILSSHLPEDAIWVAESGISNTSDVANLADLGYSMALVGTALMKSEDPSGLISEMLDVGREAIRQ</sequence>
<keyword evidence="4" id="KW-0028">Amino-acid biosynthesis</keyword>
<keyword evidence="5" id="KW-0210">Decarboxylase</keyword>
<evidence type="ECO:0000256" key="2">
    <source>
        <dbReference type="ARBA" id="ARBA00004696"/>
    </source>
</evidence>
<dbReference type="GO" id="GO:0000162">
    <property type="term" value="P:L-tryptophan biosynthetic process"/>
    <property type="evidence" value="ECO:0007669"/>
    <property type="project" value="UniProtKB-UniPathway"/>
</dbReference>
<dbReference type="InterPro" id="IPR011060">
    <property type="entry name" value="RibuloseP-bd_barrel"/>
</dbReference>
<reference evidence="10" key="1">
    <citation type="submission" date="2018-05" db="EMBL/GenBank/DDBJ databases">
        <authorList>
            <person name="Lanie J.A."/>
            <person name="Ng W.-L."/>
            <person name="Kazmierczak K.M."/>
            <person name="Andrzejewski T.M."/>
            <person name="Davidsen T.M."/>
            <person name="Wayne K.J."/>
            <person name="Tettelin H."/>
            <person name="Glass J.I."/>
            <person name="Rusch D."/>
            <person name="Podicherti R."/>
            <person name="Tsui H.-C.T."/>
            <person name="Winkler M.E."/>
        </authorList>
    </citation>
    <scope>NUCLEOTIDE SEQUENCE</scope>
</reference>
<evidence type="ECO:0000256" key="7">
    <source>
        <dbReference type="ARBA" id="ARBA00023141"/>
    </source>
</evidence>
<dbReference type="InterPro" id="IPR013785">
    <property type="entry name" value="Aldolase_TIM"/>
</dbReference>
<dbReference type="EMBL" id="UINC01004127">
    <property type="protein sequence ID" value="SVA12006.1"/>
    <property type="molecule type" value="Genomic_DNA"/>
</dbReference>
<evidence type="ECO:0000313" key="10">
    <source>
        <dbReference type="EMBL" id="SVA12006.1"/>
    </source>
</evidence>
<dbReference type="PANTHER" id="PTHR22854">
    <property type="entry name" value="TRYPTOPHAN BIOSYNTHESIS PROTEIN"/>
    <property type="match status" value="1"/>
</dbReference>
<organism evidence="10">
    <name type="scientific">marine metagenome</name>
    <dbReference type="NCBI Taxonomy" id="408172"/>
    <lineage>
        <taxon>unclassified sequences</taxon>
        <taxon>metagenomes</taxon>
        <taxon>ecological metagenomes</taxon>
    </lineage>
</organism>
<accession>A0A381T738</accession>
<dbReference type="PANTHER" id="PTHR22854:SF2">
    <property type="entry name" value="INDOLE-3-GLYCEROL-PHOSPHATE SYNTHASE"/>
    <property type="match status" value="1"/>
</dbReference>
<dbReference type="Pfam" id="PF00218">
    <property type="entry name" value="IGPS"/>
    <property type="match status" value="1"/>
</dbReference>
<name>A0A381T738_9ZZZZ</name>
<dbReference type="InterPro" id="IPR013798">
    <property type="entry name" value="Indole-3-glycerol_P_synth_dom"/>
</dbReference>
<evidence type="ECO:0000256" key="8">
    <source>
        <dbReference type="ARBA" id="ARBA00023239"/>
    </source>
</evidence>
<dbReference type="GO" id="GO:0004425">
    <property type="term" value="F:indole-3-glycerol-phosphate synthase activity"/>
    <property type="evidence" value="ECO:0007669"/>
    <property type="project" value="UniProtKB-EC"/>
</dbReference>
<dbReference type="InterPro" id="IPR045186">
    <property type="entry name" value="Indole-3-glycerol_P_synth"/>
</dbReference>
<dbReference type="SUPFAM" id="SSF51366">
    <property type="entry name" value="Ribulose-phoshate binding barrel"/>
    <property type="match status" value="1"/>
</dbReference>